<evidence type="ECO:0000313" key="8">
    <source>
        <dbReference type="Proteomes" id="UP000001918"/>
    </source>
</evidence>
<accession>D1AC36</accession>
<keyword evidence="5 6" id="KW-0472">Membrane</keyword>
<dbReference type="RefSeq" id="WP_012852086.1">
    <property type="nucleotide sequence ID" value="NC_013510.1"/>
</dbReference>
<dbReference type="HOGENOM" id="CLU_079569_3_0_11"/>
<evidence type="ECO:0000313" key="7">
    <source>
        <dbReference type="EMBL" id="ACY97302.1"/>
    </source>
</evidence>
<dbReference type="GO" id="GO:0015171">
    <property type="term" value="F:amino acid transmembrane transporter activity"/>
    <property type="evidence" value="ECO:0007669"/>
    <property type="project" value="TreeGrafter"/>
</dbReference>
<keyword evidence="4 6" id="KW-1133">Transmembrane helix</keyword>
<feature type="transmembrane region" description="Helical" evidence="6">
    <location>
        <begin position="41"/>
        <end position="66"/>
    </location>
</feature>
<name>D1AC36_THECD</name>
<evidence type="ECO:0000256" key="2">
    <source>
        <dbReference type="ARBA" id="ARBA00022475"/>
    </source>
</evidence>
<evidence type="ECO:0000256" key="4">
    <source>
        <dbReference type="ARBA" id="ARBA00022989"/>
    </source>
</evidence>
<dbReference type="eggNOG" id="COG1280">
    <property type="taxonomic scope" value="Bacteria"/>
</dbReference>
<keyword evidence="3 6" id="KW-0812">Transmembrane</keyword>
<evidence type="ECO:0000256" key="6">
    <source>
        <dbReference type="SAM" id="Phobius"/>
    </source>
</evidence>
<sequence>MDAAQLLLFAGIVQLGVMSPGPDFAITVRNTVISGRRMGMVTALGIATGIVVWSLGAALGVAALLAASARAYLVVKLIGAAYLLFLGVKAVRSALRGEYTAAVGGGGERTAPRLGTGFRQGLLCNVLNPKVAAFYMALIPQFLPPAPQVVDVLALSAISVTLTGVWFVLVAAVVGALRRVLERPAVRRRIDAVTGFVLMGLGFKLASS</sequence>
<dbReference type="AlphaFoldDB" id="D1AC36"/>
<organism evidence="7 8">
    <name type="scientific">Thermomonospora curvata (strain ATCC 19995 / DSM 43183 / JCM 3096 / KCTC 9072 / NBRC 15933 / NCIMB 10081 / Henssen B9)</name>
    <dbReference type="NCBI Taxonomy" id="471852"/>
    <lineage>
        <taxon>Bacteria</taxon>
        <taxon>Bacillati</taxon>
        <taxon>Actinomycetota</taxon>
        <taxon>Actinomycetes</taxon>
        <taxon>Streptosporangiales</taxon>
        <taxon>Thermomonosporaceae</taxon>
        <taxon>Thermomonospora</taxon>
    </lineage>
</organism>
<dbReference type="Proteomes" id="UP000001918">
    <property type="component" value="Chromosome"/>
</dbReference>
<feature type="transmembrane region" description="Helical" evidence="6">
    <location>
        <begin position="73"/>
        <end position="91"/>
    </location>
</feature>
<dbReference type="GO" id="GO:0005886">
    <property type="term" value="C:plasma membrane"/>
    <property type="evidence" value="ECO:0007669"/>
    <property type="project" value="UniProtKB-SubCell"/>
</dbReference>
<dbReference type="InterPro" id="IPR001123">
    <property type="entry name" value="LeuE-type"/>
</dbReference>
<dbReference type="PANTHER" id="PTHR30086">
    <property type="entry name" value="ARGININE EXPORTER PROTEIN ARGO"/>
    <property type="match status" value="1"/>
</dbReference>
<keyword evidence="8" id="KW-1185">Reference proteome</keyword>
<dbReference type="PIRSF" id="PIRSF006324">
    <property type="entry name" value="LeuE"/>
    <property type="match status" value="1"/>
</dbReference>
<dbReference type="Pfam" id="PF01810">
    <property type="entry name" value="LysE"/>
    <property type="match status" value="1"/>
</dbReference>
<dbReference type="STRING" id="471852.Tcur_1728"/>
<gene>
    <name evidence="7" type="ordered locus">Tcur_1728</name>
</gene>
<protein>
    <submittedName>
        <fullName evidence="7">Lysine exporter protein (LYSE/YGGA)</fullName>
    </submittedName>
</protein>
<feature type="transmembrane region" description="Helical" evidence="6">
    <location>
        <begin position="152"/>
        <end position="177"/>
    </location>
</feature>
<dbReference type="PANTHER" id="PTHR30086:SF20">
    <property type="entry name" value="ARGININE EXPORTER PROTEIN ARGO-RELATED"/>
    <property type="match status" value="1"/>
</dbReference>
<proteinExistence type="predicted"/>
<evidence type="ECO:0000256" key="1">
    <source>
        <dbReference type="ARBA" id="ARBA00004651"/>
    </source>
</evidence>
<keyword evidence="2" id="KW-1003">Cell membrane</keyword>
<reference evidence="7 8" key="1">
    <citation type="journal article" date="2011" name="Stand. Genomic Sci.">
        <title>Complete genome sequence of Thermomonospora curvata type strain (B9).</title>
        <authorList>
            <person name="Chertkov O."/>
            <person name="Sikorski J."/>
            <person name="Nolan M."/>
            <person name="Lapidus A."/>
            <person name="Lucas S."/>
            <person name="Del Rio T.G."/>
            <person name="Tice H."/>
            <person name="Cheng J.F."/>
            <person name="Goodwin L."/>
            <person name="Pitluck S."/>
            <person name="Liolios K."/>
            <person name="Ivanova N."/>
            <person name="Mavromatis K."/>
            <person name="Mikhailova N."/>
            <person name="Ovchinnikova G."/>
            <person name="Pati A."/>
            <person name="Chen A."/>
            <person name="Palaniappan K."/>
            <person name="Djao O.D."/>
            <person name="Land M."/>
            <person name="Hauser L."/>
            <person name="Chang Y.J."/>
            <person name="Jeffries C.D."/>
            <person name="Brettin T."/>
            <person name="Han C."/>
            <person name="Detter J.C."/>
            <person name="Rohde M."/>
            <person name="Goker M."/>
            <person name="Woyke T."/>
            <person name="Bristow J."/>
            <person name="Eisen J.A."/>
            <person name="Markowitz V."/>
            <person name="Hugenholtz P."/>
            <person name="Klenk H.P."/>
            <person name="Kyrpides N.C."/>
        </authorList>
    </citation>
    <scope>NUCLEOTIDE SEQUENCE [LARGE SCALE GENOMIC DNA]</scope>
    <source>
        <strain evidence="8">ATCC 19995 / DSM 43183 / JCM 3096 / KCTC 9072 / NBRC 15933 / NCIMB 10081 / Henssen B9</strain>
    </source>
</reference>
<evidence type="ECO:0000256" key="5">
    <source>
        <dbReference type="ARBA" id="ARBA00023136"/>
    </source>
</evidence>
<dbReference type="KEGG" id="tcu:Tcur_1728"/>
<evidence type="ECO:0000256" key="3">
    <source>
        <dbReference type="ARBA" id="ARBA00022692"/>
    </source>
</evidence>
<comment type="subcellular location">
    <subcellularLocation>
        <location evidence="1">Cell membrane</location>
        <topology evidence="1">Multi-pass membrane protein</topology>
    </subcellularLocation>
</comment>
<dbReference type="EMBL" id="CP001738">
    <property type="protein sequence ID" value="ACY97302.1"/>
    <property type="molecule type" value="Genomic_DNA"/>
</dbReference>